<dbReference type="OrthoDB" id="9780586at2"/>
<dbReference type="AlphaFoldDB" id="A0A1C7DTK5"/>
<dbReference type="Gene3D" id="3.90.79.10">
    <property type="entry name" value="Nucleoside Triphosphate Pyrophosphohydrolase"/>
    <property type="match status" value="1"/>
</dbReference>
<dbReference type="PANTHER" id="PTHR10885:SF0">
    <property type="entry name" value="ISOPENTENYL-DIPHOSPHATE DELTA-ISOMERASE"/>
    <property type="match status" value="1"/>
</dbReference>
<keyword evidence="3" id="KW-1185">Reference proteome</keyword>
<sequence length="209" mass="24459">METEKLRIYDEHRVAQDIASRQTIHEQGYWYETFHCWVISREDEKDMIYLQLRSEDKKDFPGLFDITAAGHLLADETVKDGVREVREELGLKVSFNELISLGTIKDQLAIGGFLDNEHCHCFLYHKKNNHDKTFELQKEEVSGMAKVDFKELAALVAGEKERVEVRGFMSTLEGRRDFKKEISLTDLVPHSSLYWQNIIEQIKLVLRRI</sequence>
<dbReference type="CDD" id="cd04692">
    <property type="entry name" value="NUDIX_Hydrolase"/>
    <property type="match status" value="1"/>
</dbReference>
<dbReference type="GO" id="GO:0003824">
    <property type="term" value="F:catalytic activity"/>
    <property type="evidence" value="ECO:0007669"/>
    <property type="project" value="UniProtKB-ARBA"/>
</dbReference>
<dbReference type="STRING" id="1215089.BBI08_13735"/>
<gene>
    <name evidence="2" type="ORF">BBI08_13735</name>
</gene>
<dbReference type="PANTHER" id="PTHR10885">
    <property type="entry name" value="ISOPENTENYL-DIPHOSPHATE DELTA-ISOMERASE"/>
    <property type="match status" value="1"/>
</dbReference>
<organism evidence="2 3">
    <name type="scientific">Planococcus halocryophilus</name>
    <dbReference type="NCBI Taxonomy" id="1215089"/>
    <lineage>
        <taxon>Bacteria</taxon>
        <taxon>Bacillati</taxon>
        <taxon>Bacillota</taxon>
        <taxon>Bacilli</taxon>
        <taxon>Bacillales</taxon>
        <taxon>Caryophanaceae</taxon>
        <taxon>Planococcus</taxon>
    </lineage>
</organism>
<proteinExistence type="predicted"/>
<dbReference type="PROSITE" id="PS51462">
    <property type="entry name" value="NUDIX"/>
    <property type="match status" value="1"/>
</dbReference>
<dbReference type="Proteomes" id="UP000092687">
    <property type="component" value="Chromosome"/>
</dbReference>
<dbReference type="EMBL" id="CP016537">
    <property type="protein sequence ID" value="ANU14846.1"/>
    <property type="molecule type" value="Genomic_DNA"/>
</dbReference>
<accession>A0A1C7DTK5</accession>
<protein>
    <recommendedName>
        <fullName evidence="1">Nudix hydrolase domain-containing protein</fullName>
    </recommendedName>
</protein>
<evidence type="ECO:0000313" key="2">
    <source>
        <dbReference type="EMBL" id="ANU14846.1"/>
    </source>
</evidence>
<evidence type="ECO:0000313" key="3">
    <source>
        <dbReference type="Proteomes" id="UP000092687"/>
    </source>
</evidence>
<dbReference type="InterPro" id="IPR000086">
    <property type="entry name" value="NUDIX_hydrolase_dom"/>
</dbReference>
<dbReference type="SUPFAM" id="SSF55811">
    <property type="entry name" value="Nudix"/>
    <property type="match status" value="1"/>
</dbReference>
<feature type="domain" description="Nudix hydrolase" evidence="1">
    <location>
        <begin position="29"/>
        <end position="169"/>
    </location>
</feature>
<dbReference type="InterPro" id="IPR015797">
    <property type="entry name" value="NUDIX_hydrolase-like_dom_sf"/>
</dbReference>
<dbReference type="RefSeq" id="WP_065528412.1">
    <property type="nucleotide sequence ID" value="NZ_CP016537.2"/>
</dbReference>
<name>A0A1C7DTK5_9BACL</name>
<evidence type="ECO:0000259" key="1">
    <source>
        <dbReference type="PROSITE" id="PS51462"/>
    </source>
</evidence>
<reference evidence="3" key="1">
    <citation type="submission" date="2016-07" db="EMBL/GenBank/DDBJ databases">
        <authorList>
            <person name="See-Too W.S."/>
        </authorList>
    </citation>
    <scope>NUCLEOTIDE SEQUENCE [LARGE SCALE GENOMIC DNA]</scope>
    <source>
        <strain evidence="3">DSM 24743</strain>
    </source>
</reference>
<reference evidence="3" key="2">
    <citation type="submission" date="2016-10" db="EMBL/GenBank/DDBJ databases">
        <authorList>
            <person name="See-Too W.S."/>
        </authorList>
    </citation>
    <scope>NUCLEOTIDE SEQUENCE [LARGE SCALE GENOMIC DNA]</scope>
    <source>
        <strain evidence="3">DSM 24743</strain>
    </source>
</reference>
<dbReference type="Pfam" id="PF00293">
    <property type="entry name" value="NUDIX"/>
    <property type="match status" value="1"/>
</dbReference>
<dbReference type="KEGG" id="phc:BBI08_13735"/>